<comment type="caution">
    <text evidence="2">The sequence shown here is derived from an EMBL/GenBank/DDBJ whole genome shotgun (WGS) entry which is preliminary data.</text>
</comment>
<name>A0A4R5D9L2_9ACTN</name>
<sequence>MKLVLNEFLSLDGVMQGPGAVDEDRSDGFDRGGWIVPFATEESWGQVVDGWFRRVEIFLLGRTTYDMMYGYWSRVTDPDNLVATKLNTYPKYVSSSSMTDPAWANTTVLPGDPVKAVAELKVRDGGELQVHGSWRLAKTLHEAGLVDEYRLLTFPVAVGTGKRLFTDTAPATGFTVLETRALGSGITYHALTPAPYAQGDLDVVDGQEAVTDA</sequence>
<gene>
    <name evidence="2" type="ORF">E1269_17165</name>
</gene>
<evidence type="ECO:0000313" key="2">
    <source>
        <dbReference type="EMBL" id="TDE08441.1"/>
    </source>
</evidence>
<dbReference type="Gene3D" id="3.40.430.10">
    <property type="entry name" value="Dihydrofolate Reductase, subunit A"/>
    <property type="match status" value="1"/>
</dbReference>
<dbReference type="RefSeq" id="WP_131896701.1">
    <property type="nucleotide sequence ID" value="NZ_SMKZ01000024.1"/>
</dbReference>
<dbReference type="InterPro" id="IPR024072">
    <property type="entry name" value="DHFR-like_dom_sf"/>
</dbReference>
<dbReference type="InterPro" id="IPR002734">
    <property type="entry name" value="RibDG_C"/>
</dbReference>
<dbReference type="OrthoDB" id="3471498at2"/>
<organism evidence="2 3">
    <name type="scientific">Jiangella asiatica</name>
    <dbReference type="NCBI Taxonomy" id="2530372"/>
    <lineage>
        <taxon>Bacteria</taxon>
        <taxon>Bacillati</taxon>
        <taxon>Actinomycetota</taxon>
        <taxon>Actinomycetes</taxon>
        <taxon>Jiangellales</taxon>
        <taxon>Jiangellaceae</taxon>
        <taxon>Jiangella</taxon>
    </lineage>
</organism>
<dbReference type="SUPFAM" id="SSF53597">
    <property type="entry name" value="Dihydrofolate reductase-like"/>
    <property type="match status" value="1"/>
</dbReference>
<dbReference type="Pfam" id="PF01872">
    <property type="entry name" value="RibD_C"/>
    <property type="match status" value="1"/>
</dbReference>
<dbReference type="PANTHER" id="PTHR38011:SF2">
    <property type="entry name" value="BIFUNCTIONAL DEAMINASE-REDUCTASE DOMAIN PROTEIN"/>
    <property type="match status" value="1"/>
</dbReference>
<dbReference type="PANTHER" id="PTHR38011">
    <property type="entry name" value="DIHYDROFOLATE REDUCTASE FAMILY PROTEIN (AFU_ORTHOLOGUE AFUA_8G06820)"/>
    <property type="match status" value="1"/>
</dbReference>
<dbReference type="AlphaFoldDB" id="A0A4R5D9L2"/>
<dbReference type="InParanoid" id="A0A4R5D9L2"/>
<proteinExistence type="predicted"/>
<accession>A0A4R5D9L2</accession>
<reference evidence="2 3" key="1">
    <citation type="submission" date="2019-03" db="EMBL/GenBank/DDBJ databases">
        <title>Draft genome sequences of novel Actinobacteria.</title>
        <authorList>
            <person name="Sahin N."/>
            <person name="Ay H."/>
            <person name="Saygin H."/>
        </authorList>
    </citation>
    <scope>NUCLEOTIDE SEQUENCE [LARGE SCALE GENOMIC DNA]</scope>
    <source>
        <strain evidence="2 3">5K138</strain>
    </source>
</reference>
<dbReference type="GO" id="GO:0009231">
    <property type="term" value="P:riboflavin biosynthetic process"/>
    <property type="evidence" value="ECO:0007669"/>
    <property type="project" value="InterPro"/>
</dbReference>
<keyword evidence="3" id="KW-1185">Reference proteome</keyword>
<dbReference type="InterPro" id="IPR050765">
    <property type="entry name" value="Riboflavin_Biosynth_HTPR"/>
</dbReference>
<evidence type="ECO:0000259" key="1">
    <source>
        <dbReference type="Pfam" id="PF01872"/>
    </source>
</evidence>
<feature type="domain" description="Bacterial bifunctional deaminase-reductase C-terminal" evidence="1">
    <location>
        <begin position="2"/>
        <end position="187"/>
    </location>
</feature>
<dbReference type="EMBL" id="SMKZ01000024">
    <property type="protein sequence ID" value="TDE08441.1"/>
    <property type="molecule type" value="Genomic_DNA"/>
</dbReference>
<dbReference type="GO" id="GO:0008703">
    <property type="term" value="F:5-amino-6-(5-phosphoribosylamino)uracil reductase activity"/>
    <property type="evidence" value="ECO:0007669"/>
    <property type="project" value="InterPro"/>
</dbReference>
<protein>
    <submittedName>
        <fullName evidence="2">Dihydrofolate reductase</fullName>
    </submittedName>
</protein>
<evidence type="ECO:0000313" key="3">
    <source>
        <dbReference type="Proteomes" id="UP000294739"/>
    </source>
</evidence>
<dbReference type="Proteomes" id="UP000294739">
    <property type="component" value="Unassembled WGS sequence"/>
</dbReference>